<dbReference type="SUPFAM" id="SSF52309">
    <property type="entry name" value="N-(deoxy)ribosyltransferase-like"/>
    <property type="match status" value="1"/>
</dbReference>
<dbReference type="OrthoDB" id="2376767at2"/>
<dbReference type="Gene3D" id="3.40.50.450">
    <property type="match status" value="1"/>
</dbReference>
<dbReference type="AlphaFoldDB" id="A0A4S4B466"/>
<comment type="caution">
    <text evidence="2">The sequence shown here is derived from an EMBL/GenBank/DDBJ whole genome shotgun (WGS) entry which is preliminary data.</text>
</comment>
<accession>A0A4S4B466</accession>
<dbReference type="Proteomes" id="UP000308430">
    <property type="component" value="Unassembled WGS sequence"/>
</dbReference>
<feature type="region of interest" description="Disordered" evidence="1">
    <location>
        <begin position="103"/>
        <end position="132"/>
    </location>
</feature>
<organism evidence="2 3">
    <name type="scientific">Pseudothauera nasutitermitis</name>
    <dbReference type="NCBI Taxonomy" id="2565930"/>
    <lineage>
        <taxon>Bacteria</taxon>
        <taxon>Pseudomonadati</taxon>
        <taxon>Pseudomonadota</taxon>
        <taxon>Betaproteobacteria</taxon>
        <taxon>Rhodocyclales</taxon>
        <taxon>Zoogloeaceae</taxon>
        <taxon>Pseudothauera</taxon>
    </lineage>
</organism>
<dbReference type="RefSeq" id="WP_136346907.1">
    <property type="nucleotide sequence ID" value="NZ_SSOC01000001.1"/>
</dbReference>
<name>A0A4S4B466_9RHOO</name>
<gene>
    <name evidence="2" type="ORF">E6C76_03805</name>
</gene>
<dbReference type="EMBL" id="SSOC01000001">
    <property type="protein sequence ID" value="THF67500.1"/>
    <property type="molecule type" value="Genomic_DNA"/>
</dbReference>
<evidence type="ECO:0000313" key="2">
    <source>
        <dbReference type="EMBL" id="THF67500.1"/>
    </source>
</evidence>
<keyword evidence="3" id="KW-1185">Reference proteome</keyword>
<proteinExistence type="predicted"/>
<dbReference type="InterPro" id="IPR025518">
    <property type="entry name" value="DUF4406"/>
</dbReference>
<evidence type="ECO:0000256" key="1">
    <source>
        <dbReference type="SAM" id="MobiDB-lite"/>
    </source>
</evidence>
<evidence type="ECO:0000313" key="3">
    <source>
        <dbReference type="Proteomes" id="UP000308430"/>
    </source>
</evidence>
<reference evidence="2 3" key="1">
    <citation type="submission" date="2019-04" db="EMBL/GenBank/DDBJ databases">
        <title>Azoarcus nasutitermitis sp. nov. isolated from termite nest.</title>
        <authorList>
            <person name="Lin S.-Y."/>
            <person name="Hameed A."/>
            <person name="Hsu Y.-H."/>
            <person name="Young C.-C."/>
        </authorList>
    </citation>
    <scope>NUCLEOTIDE SEQUENCE [LARGE SCALE GENOMIC DNA]</scope>
    <source>
        <strain evidence="2 3">CC-YHH838</strain>
    </source>
</reference>
<sequence>MKRIYISGPMSGMPEHNFPAFNAEAARLRALGYDVVNPAELNPEPEKTWHDCLRTDLMELLTCDAIALLAGWQKSAGAHLEIHVAHRVGIDIVEAKDIHQGAALAAAQEPHTPEGRVHQPTVKGRTHEQAAQ</sequence>
<protein>
    <submittedName>
        <fullName evidence="2">DUF4406 domain-containing protein</fullName>
    </submittedName>
</protein>
<dbReference type="Pfam" id="PF14359">
    <property type="entry name" value="DUF4406"/>
    <property type="match status" value="1"/>
</dbReference>